<organism evidence="3 4">
    <name type="scientific">Aspergillus taichungensis</name>
    <dbReference type="NCBI Taxonomy" id="482145"/>
    <lineage>
        <taxon>Eukaryota</taxon>
        <taxon>Fungi</taxon>
        <taxon>Dikarya</taxon>
        <taxon>Ascomycota</taxon>
        <taxon>Pezizomycotina</taxon>
        <taxon>Eurotiomycetes</taxon>
        <taxon>Eurotiomycetidae</taxon>
        <taxon>Eurotiales</taxon>
        <taxon>Aspergillaceae</taxon>
        <taxon>Aspergillus</taxon>
        <taxon>Aspergillus subgen. Circumdati</taxon>
    </lineage>
</organism>
<feature type="chain" id="PRO_5014319390" evidence="2">
    <location>
        <begin position="24"/>
        <end position="223"/>
    </location>
</feature>
<feature type="signal peptide" evidence="2">
    <location>
        <begin position="1"/>
        <end position="23"/>
    </location>
</feature>
<dbReference type="EMBL" id="KZ559557">
    <property type="protein sequence ID" value="PLN79629.1"/>
    <property type="molecule type" value="Genomic_DNA"/>
</dbReference>
<evidence type="ECO:0000256" key="1">
    <source>
        <dbReference type="SAM" id="MobiDB-lite"/>
    </source>
</evidence>
<dbReference type="Proteomes" id="UP000235023">
    <property type="component" value="Unassembled WGS sequence"/>
</dbReference>
<dbReference type="AlphaFoldDB" id="A0A2J5HR30"/>
<evidence type="ECO:0000313" key="3">
    <source>
        <dbReference type="EMBL" id="PLN79629.1"/>
    </source>
</evidence>
<evidence type="ECO:0000313" key="4">
    <source>
        <dbReference type="Proteomes" id="UP000235023"/>
    </source>
</evidence>
<reference evidence="4" key="1">
    <citation type="submission" date="2017-12" db="EMBL/GenBank/DDBJ databases">
        <authorList>
            <consortium name="DOE Joint Genome Institute"/>
            <person name="Mondo S.J."/>
            <person name="Kjaerbolling I."/>
            <person name="Vesth T.C."/>
            <person name="Frisvad J.C."/>
            <person name="Nybo J.L."/>
            <person name="Theobald S."/>
            <person name="Kuo A."/>
            <person name="Bowyer P."/>
            <person name="Matsuda Y."/>
            <person name="Lyhne E.K."/>
            <person name="Kogle M.E."/>
            <person name="Clum A."/>
            <person name="Lipzen A."/>
            <person name="Salamov A."/>
            <person name="Ngan C.Y."/>
            <person name="Daum C."/>
            <person name="Chiniquy J."/>
            <person name="Barry K."/>
            <person name="LaButti K."/>
            <person name="Haridas S."/>
            <person name="Simmons B.A."/>
            <person name="Magnuson J.K."/>
            <person name="Mortensen U.H."/>
            <person name="Larsen T.O."/>
            <person name="Grigoriev I.V."/>
            <person name="Baker S.E."/>
            <person name="Andersen M.R."/>
            <person name="Nordberg H.P."/>
            <person name="Cantor M.N."/>
            <person name="Hua S.X."/>
        </authorList>
    </citation>
    <scope>NUCLEOTIDE SEQUENCE [LARGE SCALE GENOMIC DNA]</scope>
    <source>
        <strain evidence="4">IBT 19404</strain>
    </source>
</reference>
<accession>A0A2J5HR30</accession>
<protein>
    <submittedName>
        <fullName evidence="3">Uncharacterized protein</fullName>
    </submittedName>
</protein>
<name>A0A2J5HR30_9EURO</name>
<keyword evidence="2" id="KW-0732">Signal</keyword>
<keyword evidence="4" id="KW-1185">Reference proteome</keyword>
<sequence>MKFPASILSIFLFFLAFVSISDALAIPQENTNILPEEDQQLDSGHLVKRGCVPSKPSDVCTDVPTVAFLVTKIQQHGKVGKRDSLFYSDLGGSGAIAKASDWYKKNVPKGRGSVAFDNIINEKWYKAQANALGGSMAKVDQFQKRLSQAFAEASQGTVYFFTKKQNKGTDMSENLAWGGWEYPALTRNTKVKEIVQVDPNEAGDKGHVIWKQGNGHSPKAPRG</sequence>
<evidence type="ECO:0000256" key="2">
    <source>
        <dbReference type="SAM" id="SignalP"/>
    </source>
</evidence>
<dbReference type="OrthoDB" id="73875at2759"/>
<proteinExistence type="predicted"/>
<gene>
    <name evidence="3" type="ORF">BDW42DRAFT_172389</name>
</gene>
<feature type="region of interest" description="Disordered" evidence="1">
    <location>
        <begin position="204"/>
        <end position="223"/>
    </location>
</feature>